<dbReference type="Gene3D" id="1.10.10.10">
    <property type="entry name" value="Winged helix-like DNA-binding domain superfamily/Winged helix DNA-binding domain"/>
    <property type="match status" value="1"/>
</dbReference>
<feature type="domain" description="RNA polymerase sigma factor 70 region 4 type 2" evidence="6">
    <location>
        <begin position="107"/>
        <end position="157"/>
    </location>
</feature>
<evidence type="ECO:0000256" key="2">
    <source>
        <dbReference type="ARBA" id="ARBA00023015"/>
    </source>
</evidence>
<dbReference type="RefSeq" id="WP_191742433.1">
    <property type="nucleotide sequence ID" value="NZ_JACSQU010000001.1"/>
</dbReference>
<dbReference type="InterPro" id="IPR039425">
    <property type="entry name" value="RNA_pol_sigma-70-like"/>
</dbReference>
<dbReference type="PANTHER" id="PTHR43133">
    <property type="entry name" value="RNA POLYMERASE ECF-TYPE SIGMA FACTO"/>
    <property type="match status" value="1"/>
</dbReference>
<proteinExistence type="inferred from homology"/>
<evidence type="ECO:0000259" key="6">
    <source>
        <dbReference type="Pfam" id="PF08281"/>
    </source>
</evidence>
<organism evidence="7 8">
    <name type="scientific">Brevundimonas guildfordensis</name>
    <dbReference type="NCBI Taxonomy" id="2762241"/>
    <lineage>
        <taxon>Bacteria</taxon>
        <taxon>Pseudomonadati</taxon>
        <taxon>Pseudomonadota</taxon>
        <taxon>Alphaproteobacteria</taxon>
        <taxon>Caulobacterales</taxon>
        <taxon>Caulobacteraceae</taxon>
        <taxon>Brevundimonas</taxon>
    </lineage>
</organism>
<dbReference type="Proteomes" id="UP000638918">
    <property type="component" value="Unassembled WGS sequence"/>
</dbReference>
<keyword evidence="3" id="KW-0731">Sigma factor</keyword>
<dbReference type="PANTHER" id="PTHR43133:SF63">
    <property type="entry name" value="RNA POLYMERASE SIGMA FACTOR FECI-RELATED"/>
    <property type="match status" value="1"/>
</dbReference>
<dbReference type="NCBIfam" id="TIGR02937">
    <property type="entry name" value="sigma70-ECF"/>
    <property type="match status" value="1"/>
</dbReference>
<keyword evidence="4" id="KW-0804">Transcription</keyword>
<dbReference type="InterPro" id="IPR013325">
    <property type="entry name" value="RNA_pol_sigma_r2"/>
</dbReference>
<dbReference type="InterPro" id="IPR014284">
    <property type="entry name" value="RNA_pol_sigma-70_dom"/>
</dbReference>
<dbReference type="InterPro" id="IPR013249">
    <property type="entry name" value="RNA_pol_sigma70_r4_t2"/>
</dbReference>
<dbReference type="Pfam" id="PF04542">
    <property type="entry name" value="Sigma70_r2"/>
    <property type="match status" value="1"/>
</dbReference>
<dbReference type="SUPFAM" id="SSF88659">
    <property type="entry name" value="Sigma3 and sigma4 domains of RNA polymerase sigma factors"/>
    <property type="match status" value="1"/>
</dbReference>
<protein>
    <submittedName>
        <fullName evidence="7">RNA polymerase sigma factor</fullName>
    </submittedName>
</protein>
<comment type="similarity">
    <text evidence="1">Belongs to the sigma-70 factor family. ECF subfamily.</text>
</comment>
<comment type="caution">
    <text evidence="7">The sequence shown here is derived from an EMBL/GenBank/DDBJ whole genome shotgun (WGS) entry which is preliminary data.</text>
</comment>
<reference evidence="7 8" key="1">
    <citation type="submission" date="2020-08" db="EMBL/GenBank/DDBJ databases">
        <title>A Genomic Blueprint of the Chicken Gut Microbiome.</title>
        <authorList>
            <person name="Gilroy R."/>
            <person name="Ravi A."/>
            <person name="Getino M."/>
            <person name="Pursley I."/>
            <person name="Horton D.L."/>
            <person name="Alikhan N.-F."/>
            <person name="Baker D."/>
            <person name="Gharbi K."/>
            <person name="Hall N."/>
            <person name="Watson M."/>
            <person name="Adriaenssens E.M."/>
            <person name="Foster-Nyarko E."/>
            <person name="Jarju S."/>
            <person name="Secka A."/>
            <person name="Antonio M."/>
            <person name="Oren A."/>
            <person name="Chaudhuri R."/>
            <person name="La Ragione R.M."/>
            <person name="Hildebrand F."/>
            <person name="Pallen M.J."/>
        </authorList>
    </citation>
    <scope>NUCLEOTIDE SEQUENCE [LARGE SCALE GENOMIC DNA]</scope>
    <source>
        <strain evidence="7 8">Sa3CVA3</strain>
    </source>
</reference>
<sequence>MSDVKELKADALEGLNALYRQYARWLDGRLRAHVDPDQAADVVQETYIRAAPYSAGLIRHPRAFLLRIAMNVVRDESRRRKRRGTTETFTEAADPGEAADQVEALMMKQAVLTMPALYREVFVLSRFAGMSYPEIAAARGLSVKAVEWRMSKALQHCVEQLDG</sequence>
<evidence type="ECO:0000313" key="7">
    <source>
        <dbReference type="EMBL" id="MBD7939942.1"/>
    </source>
</evidence>
<evidence type="ECO:0000313" key="8">
    <source>
        <dbReference type="Proteomes" id="UP000638918"/>
    </source>
</evidence>
<dbReference type="SUPFAM" id="SSF88946">
    <property type="entry name" value="Sigma2 domain of RNA polymerase sigma factors"/>
    <property type="match status" value="1"/>
</dbReference>
<feature type="domain" description="RNA polymerase sigma-70 region 2" evidence="5">
    <location>
        <begin position="18"/>
        <end position="83"/>
    </location>
</feature>
<keyword evidence="8" id="KW-1185">Reference proteome</keyword>
<evidence type="ECO:0000256" key="1">
    <source>
        <dbReference type="ARBA" id="ARBA00010641"/>
    </source>
</evidence>
<accession>A0ABR8QWZ4</accession>
<name>A0ABR8QWZ4_9CAUL</name>
<evidence type="ECO:0000256" key="3">
    <source>
        <dbReference type="ARBA" id="ARBA00023082"/>
    </source>
</evidence>
<dbReference type="InterPro" id="IPR036388">
    <property type="entry name" value="WH-like_DNA-bd_sf"/>
</dbReference>
<keyword evidence="2" id="KW-0805">Transcription regulation</keyword>
<dbReference type="InterPro" id="IPR007627">
    <property type="entry name" value="RNA_pol_sigma70_r2"/>
</dbReference>
<dbReference type="EMBL" id="JACSQU010000001">
    <property type="protein sequence ID" value="MBD7939942.1"/>
    <property type="molecule type" value="Genomic_DNA"/>
</dbReference>
<gene>
    <name evidence="7" type="ORF">H9656_00875</name>
</gene>
<evidence type="ECO:0000256" key="4">
    <source>
        <dbReference type="ARBA" id="ARBA00023163"/>
    </source>
</evidence>
<dbReference type="Gene3D" id="1.10.1740.10">
    <property type="match status" value="1"/>
</dbReference>
<dbReference type="InterPro" id="IPR013324">
    <property type="entry name" value="RNA_pol_sigma_r3/r4-like"/>
</dbReference>
<dbReference type="CDD" id="cd06171">
    <property type="entry name" value="Sigma70_r4"/>
    <property type="match status" value="1"/>
</dbReference>
<evidence type="ECO:0000259" key="5">
    <source>
        <dbReference type="Pfam" id="PF04542"/>
    </source>
</evidence>
<dbReference type="Pfam" id="PF08281">
    <property type="entry name" value="Sigma70_r4_2"/>
    <property type="match status" value="1"/>
</dbReference>